<gene>
    <name evidence="2" type="primary">UBA2_1</name>
    <name evidence="2" type="ORF">LPJ61_004318</name>
</gene>
<organism evidence="2 3">
    <name type="scientific">Coemansia biformis</name>
    <dbReference type="NCBI Taxonomy" id="1286918"/>
    <lineage>
        <taxon>Eukaryota</taxon>
        <taxon>Fungi</taxon>
        <taxon>Fungi incertae sedis</taxon>
        <taxon>Zoopagomycota</taxon>
        <taxon>Kickxellomycotina</taxon>
        <taxon>Kickxellomycetes</taxon>
        <taxon>Kickxellales</taxon>
        <taxon>Kickxellaceae</taxon>
        <taxon>Coemansia</taxon>
    </lineage>
</organism>
<dbReference type="Proteomes" id="UP001143981">
    <property type="component" value="Unassembled WGS sequence"/>
</dbReference>
<feature type="compositionally biased region" description="Basic and acidic residues" evidence="1">
    <location>
        <begin position="290"/>
        <end position="304"/>
    </location>
</feature>
<feature type="region of interest" description="Disordered" evidence="1">
    <location>
        <begin position="179"/>
        <end position="221"/>
    </location>
</feature>
<evidence type="ECO:0000256" key="1">
    <source>
        <dbReference type="SAM" id="MobiDB-lite"/>
    </source>
</evidence>
<dbReference type="EMBL" id="JANBOI010000940">
    <property type="protein sequence ID" value="KAJ1727934.1"/>
    <property type="molecule type" value="Genomic_DNA"/>
</dbReference>
<dbReference type="Gene3D" id="3.40.50.720">
    <property type="entry name" value="NAD(P)-binding Rossmann-like Domain"/>
    <property type="match status" value="1"/>
</dbReference>
<proteinExistence type="predicted"/>
<dbReference type="EC" id="6.2.1.45" evidence="2"/>
<comment type="caution">
    <text evidence="2">The sequence shown here is derived from an EMBL/GenBank/DDBJ whole genome shotgun (WGS) entry which is preliminary data.</text>
</comment>
<sequence length="310" mass="32055">AMAGNIIPAIATTNAIVAGMMATQAILVLTQRLPECHTAYVVYGSKRARTIVREPLAAPNPRCPVCRRRYLTLRVANCARTTLGDVLDHVRGLTGSGSDLGLGDDIAVVEGSRILYDPDFDDNLAKSLEGLGLVPGKMVTLTSEDDDSGAVVPVILSIATQRAPGDSAQAPLLIEGFQDLPEFPPLPESARIDGDSPAADAGSAADGAAGPPADGDDGAIILDDDGAIALDDDDDGSGAIALDDDNGAIALDNGVGSGEGVLPAHIPSMEHISDELRKRKLDEANVAGEDNLKRRAVSDAEHTNDVIALE</sequence>
<evidence type="ECO:0000313" key="3">
    <source>
        <dbReference type="Proteomes" id="UP001143981"/>
    </source>
</evidence>
<dbReference type="SUPFAM" id="SSF69572">
    <property type="entry name" value="Activating enzymes of the ubiquitin-like proteins"/>
    <property type="match status" value="1"/>
</dbReference>
<feature type="region of interest" description="Disordered" evidence="1">
    <location>
        <begin position="288"/>
        <end position="310"/>
    </location>
</feature>
<reference evidence="2" key="1">
    <citation type="submission" date="2022-07" db="EMBL/GenBank/DDBJ databases">
        <title>Phylogenomic reconstructions and comparative analyses of Kickxellomycotina fungi.</title>
        <authorList>
            <person name="Reynolds N.K."/>
            <person name="Stajich J.E."/>
            <person name="Barry K."/>
            <person name="Grigoriev I.V."/>
            <person name="Crous P."/>
            <person name="Smith M.E."/>
        </authorList>
    </citation>
    <scope>NUCLEOTIDE SEQUENCE</scope>
    <source>
        <strain evidence="2">BCRC 34381</strain>
    </source>
</reference>
<feature type="compositionally biased region" description="Low complexity" evidence="1">
    <location>
        <begin position="195"/>
        <end position="213"/>
    </location>
</feature>
<name>A0A9W8CUT3_9FUNG</name>
<dbReference type="InterPro" id="IPR035985">
    <property type="entry name" value="Ubiquitin-activating_enz"/>
</dbReference>
<protein>
    <submittedName>
        <fullName evidence="2">E1 ubiquitin-activating protein uba2</fullName>
        <ecNumber evidence="2">6.2.1.45</ecNumber>
    </submittedName>
</protein>
<evidence type="ECO:0000313" key="2">
    <source>
        <dbReference type="EMBL" id="KAJ1727934.1"/>
    </source>
</evidence>
<dbReference type="GO" id="GO:0004839">
    <property type="term" value="F:ubiquitin activating enzyme activity"/>
    <property type="evidence" value="ECO:0007669"/>
    <property type="project" value="UniProtKB-EC"/>
</dbReference>
<dbReference type="Gene3D" id="3.10.290.20">
    <property type="entry name" value="Ubiquitin-like 2 activating enzyme e1b. Chain: B, domain 3"/>
    <property type="match status" value="1"/>
</dbReference>
<keyword evidence="3" id="KW-1185">Reference proteome</keyword>
<dbReference type="AlphaFoldDB" id="A0A9W8CUT3"/>
<accession>A0A9W8CUT3</accession>
<keyword evidence="2" id="KW-0436">Ligase</keyword>
<feature type="non-terminal residue" evidence="2">
    <location>
        <position position="1"/>
    </location>
</feature>
<dbReference type="OrthoDB" id="10255449at2759"/>